<evidence type="ECO:0000313" key="3">
    <source>
        <dbReference type="Proteomes" id="UP000248021"/>
    </source>
</evidence>
<dbReference type="AlphaFoldDB" id="A0A2V3TVP3"/>
<keyword evidence="3" id="KW-1185">Reference proteome</keyword>
<accession>A0A2V3TVP3</accession>
<name>A0A2V3TVP3_9HYPH</name>
<dbReference type="Proteomes" id="UP000248021">
    <property type="component" value="Unassembled WGS sequence"/>
</dbReference>
<proteinExistence type="predicted"/>
<dbReference type="EMBL" id="QJJK01000013">
    <property type="protein sequence ID" value="PXW53599.1"/>
    <property type="molecule type" value="Genomic_DNA"/>
</dbReference>
<gene>
    <name evidence="2" type="ORF">C7450_11387</name>
</gene>
<evidence type="ECO:0000313" key="2">
    <source>
        <dbReference type="EMBL" id="PXW53599.1"/>
    </source>
</evidence>
<protein>
    <submittedName>
        <fullName evidence="2">Uncharacterized protein</fullName>
    </submittedName>
</protein>
<feature type="region of interest" description="Disordered" evidence="1">
    <location>
        <begin position="60"/>
        <end position="79"/>
    </location>
</feature>
<reference evidence="2 3" key="1">
    <citation type="submission" date="2018-05" db="EMBL/GenBank/DDBJ databases">
        <title>Genomic Encyclopedia of Type Strains, Phase IV (KMG-IV): sequencing the most valuable type-strain genomes for metagenomic binning, comparative biology and taxonomic classification.</title>
        <authorList>
            <person name="Goeker M."/>
        </authorList>
    </citation>
    <scope>NUCLEOTIDE SEQUENCE [LARGE SCALE GENOMIC DNA]</scope>
    <source>
        <strain evidence="2 3">DSM 6462</strain>
    </source>
</reference>
<sequence>MPLGVQPSIIRLSVAPGQTLVQDFVVVGRLPSGPISATIRGGDGAFRLRAFVASMRVEEDTSSPYSNPWGGSQGETPHLDENAVPVTFVEMGRARDGEPLEVQPGWHIAGDIEFERPATTPTSMLSGTLVIEGLTSGTEEIPLLLVDGINLDFPDGEIKLHKGIWTPVRIRVELPGAPDTSLKLEVTHGPLYGAATMIHVPRGQAALATIQMMAIGSVALGALSAELTVTGHSQTGNYIPFSVEVLPPPPPPPSLDKSQAIAEIHAAYLRSGGATGVFGYPTSPVQFGHNSAKRFYRGGHIEARLHEISGLLVKQYPTKRVVVTLVGIKCVKESDHDQLTDTDEPYFVITLINGGDPITKKLGPFQNVRSGLEFGGGDNFRIEHLNPNPLSIKVDAFENDHGDPDETARKLQEKMVELARAAQALAGASGADAADGPGIGPMATAGAVGAVAGPLGSLAAVGIVAALHLGDDYIGQSSQTLFRRPELSGADPDVIGQFKGQPYNVLIDVDGGSEGIYNLFFDVTTREVPPEYTPTA</sequence>
<evidence type="ECO:0000256" key="1">
    <source>
        <dbReference type="SAM" id="MobiDB-lite"/>
    </source>
</evidence>
<comment type="caution">
    <text evidence="2">The sequence shown here is derived from an EMBL/GenBank/DDBJ whole genome shotgun (WGS) entry which is preliminary data.</text>
</comment>
<organism evidence="2 3">
    <name type="scientific">Chelatococcus asaccharovorans</name>
    <dbReference type="NCBI Taxonomy" id="28210"/>
    <lineage>
        <taxon>Bacteria</taxon>
        <taxon>Pseudomonadati</taxon>
        <taxon>Pseudomonadota</taxon>
        <taxon>Alphaproteobacteria</taxon>
        <taxon>Hyphomicrobiales</taxon>
        <taxon>Chelatococcaceae</taxon>
        <taxon>Chelatococcus</taxon>
    </lineage>
</organism>